<dbReference type="InterPro" id="IPR004839">
    <property type="entry name" value="Aminotransferase_I/II_large"/>
</dbReference>
<dbReference type="InterPro" id="IPR015424">
    <property type="entry name" value="PyrdxlP-dep_Trfase"/>
</dbReference>
<name>A0A0R2FY14_9LACO</name>
<keyword evidence="3 6" id="KW-0032">Aminotransferase</keyword>
<organism evidence="8 9">
    <name type="scientific">Weissella halotolerans DSM 20190</name>
    <dbReference type="NCBI Taxonomy" id="1123500"/>
    <lineage>
        <taxon>Bacteria</taxon>
        <taxon>Bacillati</taxon>
        <taxon>Bacillota</taxon>
        <taxon>Bacilli</taxon>
        <taxon>Lactobacillales</taxon>
        <taxon>Lactobacillaceae</taxon>
        <taxon>Weissella</taxon>
    </lineage>
</organism>
<comment type="cofactor">
    <cofactor evidence="1 6">
        <name>pyridoxal 5'-phosphate</name>
        <dbReference type="ChEBI" id="CHEBI:597326"/>
    </cofactor>
</comment>
<dbReference type="GO" id="GO:0006520">
    <property type="term" value="P:amino acid metabolic process"/>
    <property type="evidence" value="ECO:0007669"/>
    <property type="project" value="InterPro"/>
</dbReference>
<dbReference type="Proteomes" id="UP000051296">
    <property type="component" value="Unassembled WGS sequence"/>
</dbReference>
<dbReference type="EC" id="2.6.1.-" evidence="6"/>
<gene>
    <name evidence="8" type="ORF">IV68_GL000087</name>
</gene>
<dbReference type="CDD" id="cd00609">
    <property type="entry name" value="AAT_like"/>
    <property type="match status" value="1"/>
</dbReference>
<protein>
    <recommendedName>
        <fullName evidence="6">Aminotransferase</fullName>
        <ecNumber evidence="6">2.6.1.-</ecNumber>
    </recommendedName>
</protein>
<dbReference type="PROSITE" id="PS00105">
    <property type="entry name" value="AA_TRANSFER_CLASS_1"/>
    <property type="match status" value="1"/>
</dbReference>
<dbReference type="SUPFAM" id="SSF53383">
    <property type="entry name" value="PLP-dependent transferases"/>
    <property type="match status" value="1"/>
</dbReference>
<dbReference type="InterPro" id="IPR015422">
    <property type="entry name" value="PyrdxlP-dep_Trfase_small"/>
</dbReference>
<dbReference type="FunCoup" id="A0A0R2FY14">
    <property type="interactions" value="250"/>
</dbReference>
<dbReference type="EMBL" id="JQAX01000001">
    <property type="protein sequence ID" value="KRN33289.1"/>
    <property type="molecule type" value="Genomic_DNA"/>
</dbReference>
<evidence type="ECO:0000313" key="9">
    <source>
        <dbReference type="Proteomes" id="UP000051296"/>
    </source>
</evidence>
<dbReference type="PATRIC" id="fig|1123500.6.peg.85"/>
<evidence type="ECO:0000259" key="7">
    <source>
        <dbReference type="Pfam" id="PF00155"/>
    </source>
</evidence>
<dbReference type="InterPro" id="IPR050596">
    <property type="entry name" value="AspAT/PAT-like"/>
</dbReference>
<evidence type="ECO:0000256" key="6">
    <source>
        <dbReference type="RuleBase" id="RU000481"/>
    </source>
</evidence>
<comment type="similarity">
    <text evidence="2 6">Belongs to the class-I pyridoxal-phosphate-dependent aminotransferase family.</text>
</comment>
<evidence type="ECO:0000256" key="1">
    <source>
        <dbReference type="ARBA" id="ARBA00001933"/>
    </source>
</evidence>
<dbReference type="InterPro" id="IPR004838">
    <property type="entry name" value="NHTrfase_class1_PyrdxlP-BS"/>
</dbReference>
<dbReference type="GO" id="GO:0030170">
    <property type="term" value="F:pyridoxal phosphate binding"/>
    <property type="evidence" value="ECO:0007669"/>
    <property type="project" value="InterPro"/>
</dbReference>
<keyword evidence="9" id="KW-1185">Reference proteome</keyword>
<reference evidence="8 9" key="1">
    <citation type="journal article" date="2015" name="Genome Announc.">
        <title>Expanding the biotechnology potential of lactobacilli through comparative genomics of 213 strains and associated genera.</title>
        <authorList>
            <person name="Sun Z."/>
            <person name="Harris H.M."/>
            <person name="McCann A."/>
            <person name="Guo C."/>
            <person name="Argimon S."/>
            <person name="Zhang W."/>
            <person name="Yang X."/>
            <person name="Jeffery I.B."/>
            <person name="Cooney J.C."/>
            <person name="Kagawa T.F."/>
            <person name="Liu W."/>
            <person name="Song Y."/>
            <person name="Salvetti E."/>
            <person name="Wrobel A."/>
            <person name="Rasinkangas P."/>
            <person name="Parkhill J."/>
            <person name="Rea M.C."/>
            <person name="O'Sullivan O."/>
            <person name="Ritari J."/>
            <person name="Douillard F.P."/>
            <person name="Paul Ross R."/>
            <person name="Yang R."/>
            <person name="Briner A.E."/>
            <person name="Felis G.E."/>
            <person name="de Vos W.M."/>
            <person name="Barrangou R."/>
            <person name="Klaenhammer T.R."/>
            <person name="Caufield P.W."/>
            <person name="Cui Y."/>
            <person name="Zhang H."/>
            <person name="O'Toole P.W."/>
        </authorList>
    </citation>
    <scope>NUCLEOTIDE SEQUENCE [LARGE SCALE GENOMIC DNA]</scope>
    <source>
        <strain evidence="8 9">DSM 20190</strain>
    </source>
</reference>
<dbReference type="eggNOG" id="COG0436">
    <property type="taxonomic scope" value="Bacteria"/>
</dbReference>
<dbReference type="InParanoid" id="A0A0R2FY14"/>
<dbReference type="Gene3D" id="3.40.640.10">
    <property type="entry name" value="Type I PLP-dependent aspartate aminotransferase-like (Major domain)"/>
    <property type="match status" value="1"/>
</dbReference>
<sequence>MGEIKMDKQEFVQALNPVVTKMPLDRLVGFQSDIRSIPDLVYLTFGEPGFNTAEPIKETMIQAIRDNESHYANSQGEPALREAAKAYYNQHYGLNFASGNNVIVTAGVSEAINVVLMTLLAEEDGLMIPTPAYPPYYSAIKLAHGTIVPVDTKAAAFKLTPAAVEQALAEATVPVKAVLLNYPANPTGVTYTPKELAALADVFAKHQLWVISDEIYAQLTYDQAHTSLVKYLPEQTILITGLSKSHAMTGYRMGFILAQEPFIQEAQKVHSTLTFALPKVIQEGAVTALTKAADVADKMRLSYQKRRDWLVPKLKALGFEVTKPEGAFYVFAKIPADFGQDAEQFAYDLARKGKVAVVPGGAFADTTEAYVRISYAASDEDLHAGMARLKAYIENHRQAQSKG</sequence>
<accession>A0A0R2FY14</accession>
<keyword evidence="5" id="KW-0663">Pyridoxal phosphate</keyword>
<comment type="caution">
    <text evidence="8">The sequence shown here is derived from an EMBL/GenBank/DDBJ whole genome shotgun (WGS) entry which is preliminary data.</text>
</comment>
<evidence type="ECO:0000256" key="3">
    <source>
        <dbReference type="ARBA" id="ARBA00022576"/>
    </source>
</evidence>
<dbReference type="Gene3D" id="3.90.1150.10">
    <property type="entry name" value="Aspartate Aminotransferase, domain 1"/>
    <property type="match status" value="1"/>
</dbReference>
<keyword evidence="4 6" id="KW-0808">Transferase</keyword>
<evidence type="ECO:0000313" key="8">
    <source>
        <dbReference type="EMBL" id="KRN33289.1"/>
    </source>
</evidence>
<dbReference type="PANTHER" id="PTHR46383">
    <property type="entry name" value="ASPARTATE AMINOTRANSFERASE"/>
    <property type="match status" value="1"/>
</dbReference>
<evidence type="ECO:0000256" key="5">
    <source>
        <dbReference type="ARBA" id="ARBA00022898"/>
    </source>
</evidence>
<dbReference type="InterPro" id="IPR015421">
    <property type="entry name" value="PyrdxlP-dep_Trfase_major"/>
</dbReference>
<evidence type="ECO:0000256" key="2">
    <source>
        <dbReference type="ARBA" id="ARBA00007441"/>
    </source>
</evidence>
<evidence type="ECO:0000256" key="4">
    <source>
        <dbReference type="ARBA" id="ARBA00022679"/>
    </source>
</evidence>
<dbReference type="STRING" id="1123500.GCA_000420365_00416"/>
<dbReference type="AlphaFoldDB" id="A0A0R2FY14"/>
<proteinExistence type="inferred from homology"/>
<dbReference type="Pfam" id="PF00155">
    <property type="entry name" value="Aminotran_1_2"/>
    <property type="match status" value="1"/>
</dbReference>
<dbReference type="GO" id="GO:0008483">
    <property type="term" value="F:transaminase activity"/>
    <property type="evidence" value="ECO:0007669"/>
    <property type="project" value="UniProtKB-KW"/>
</dbReference>
<feature type="domain" description="Aminotransferase class I/classII large" evidence="7">
    <location>
        <begin position="39"/>
        <end position="384"/>
    </location>
</feature>